<evidence type="ECO:0000313" key="2">
    <source>
        <dbReference type="Proteomes" id="UP001164250"/>
    </source>
</evidence>
<proteinExistence type="predicted"/>
<dbReference type="Proteomes" id="UP001164250">
    <property type="component" value="Chromosome 15"/>
</dbReference>
<organism evidence="1 2">
    <name type="scientific">Pistacia atlantica</name>
    <dbReference type="NCBI Taxonomy" id="434234"/>
    <lineage>
        <taxon>Eukaryota</taxon>
        <taxon>Viridiplantae</taxon>
        <taxon>Streptophyta</taxon>
        <taxon>Embryophyta</taxon>
        <taxon>Tracheophyta</taxon>
        <taxon>Spermatophyta</taxon>
        <taxon>Magnoliopsida</taxon>
        <taxon>eudicotyledons</taxon>
        <taxon>Gunneridae</taxon>
        <taxon>Pentapetalae</taxon>
        <taxon>rosids</taxon>
        <taxon>malvids</taxon>
        <taxon>Sapindales</taxon>
        <taxon>Anacardiaceae</taxon>
        <taxon>Pistacia</taxon>
    </lineage>
</organism>
<protein>
    <submittedName>
        <fullName evidence="1">Uncharacterized protein</fullName>
    </submittedName>
</protein>
<name>A0ACC0ZUB3_9ROSI</name>
<gene>
    <name evidence="1" type="ORF">Patl1_34284</name>
</gene>
<reference evidence="2" key="1">
    <citation type="journal article" date="2023" name="G3 (Bethesda)">
        <title>Genome assembly and association tests identify interacting loci associated with vigor, precocity, and sex in interspecific pistachio rootstocks.</title>
        <authorList>
            <person name="Palmer W."/>
            <person name="Jacygrad E."/>
            <person name="Sagayaradj S."/>
            <person name="Cavanaugh K."/>
            <person name="Han R."/>
            <person name="Bertier L."/>
            <person name="Beede B."/>
            <person name="Kafkas S."/>
            <person name="Golino D."/>
            <person name="Preece J."/>
            <person name="Michelmore R."/>
        </authorList>
    </citation>
    <scope>NUCLEOTIDE SEQUENCE [LARGE SCALE GENOMIC DNA]</scope>
</reference>
<evidence type="ECO:0000313" key="1">
    <source>
        <dbReference type="EMBL" id="KAJ0075553.1"/>
    </source>
</evidence>
<comment type="caution">
    <text evidence="1">The sequence shown here is derived from an EMBL/GenBank/DDBJ whole genome shotgun (WGS) entry which is preliminary data.</text>
</comment>
<keyword evidence="2" id="KW-1185">Reference proteome</keyword>
<sequence length="315" mass="35151">MRPSRGRALMASFTPPPPEVVDRWQPATEDQSEGSSSSSGGALFGIIMGGLIVLVIVLLVIVWFIFGRKQRFKSTARNHRGDTQQVRQQEQIPVANYDNISENDKEILDWKKRFNIAVGTAKGLVHLHDGYFGLARSILAGKTHISTKPTGSIGYIDPDFFTSGIKLNEKSDVYSFGMLLLELITGCLPVNKIKPSDPDYENLAVKAKPMLRKAVKDDNINVVYTDPKLRKKFDNREMFRMVHCAAACVCYPARDRPQMTEILAALEGNLDVKRLTEKMKTMLDAEAAEHILRDNKKLLEMLKAIAEEDPASSTG</sequence>
<dbReference type="EMBL" id="CM047910">
    <property type="protein sequence ID" value="KAJ0075553.1"/>
    <property type="molecule type" value="Genomic_DNA"/>
</dbReference>
<accession>A0ACC0ZUB3</accession>